<comment type="caution">
    <text evidence="12">The sequence shown here is derived from an EMBL/GenBank/DDBJ whole genome shotgun (WGS) entry which is preliminary data.</text>
</comment>
<gene>
    <name evidence="12" type="ORF">DES36_101231</name>
</gene>
<evidence type="ECO:0000259" key="11">
    <source>
        <dbReference type="Pfam" id="PF08245"/>
    </source>
</evidence>
<evidence type="ECO:0000256" key="6">
    <source>
        <dbReference type="ARBA" id="ARBA00023306"/>
    </source>
</evidence>
<dbReference type="Gene3D" id="3.40.1190.10">
    <property type="entry name" value="Mur-like, catalytic domain"/>
    <property type="match status" value="1"/>
</dbReference>
<keyword evidence="7 8" id="KW-0961">Cell wall biogenesis/degradation</keyword>
<dbReference type="InterPro" id="IPR005761">
    <property type="entry name" value="UDP-N-AcMur-Glu-dNH2Pim_ligase"/>
</dbReference>
<keyword evidence="3 8" id="KW-0132">Cell division</keyword>
<dbReference type="Pfam" id="PF02875">
    <property type="entry name" value="Mur_ligase_C"/>
    <property type="match status" value="1"/>
</dbReference>
<comment type="subcellular location">
    <subcellularLocation>
        <location evidence="8">Cytoplasm</location>
    </subcellularLocation>
</comment>
<dbReference type="GO" id="GO:0016881">
    <property type="term" value="F:acid-amino acid ligase activity"/>
    <property type="evidence" value="ECO:0007669"/>
    <property type="project" value="InterPro"/>
</dbReference>
<dbReference type="GO" id="GO:0008360">
    <property type="term" value="P:regulation of cell shape"/>
    <property type="evidence" value="ECO:0007669"/>
    <property type="project" value="UniProtKB-KW"/>
</dbReference>
<dbReference type="InterPro" id="IPR036615">
    <property type="entry name" value="Mur_ligase_C_dom_sf"/>
</dbReference>
<proteinExistence type="inferred from homology"/>
<dbReference type="Gene3D" id="3.40.1390.10">
    <property type="entry name" value="MurE/MurF, N-terminal domain"/>
    <property type="match status" value="1"/>
</dbReference>
<keyword evidence="5 8" id="KW-0573">Peptidoglycan synthesis</keyword>
<protein>
    <submittedName>
        <fullName evidence="12">UDP-N-acetylmuramoylalanyl-D-glutamate--2, 6-diaminopimelate ligase</fullName>
    </submittedName>
</protein>
<name>A0A366II37_9FIRM</name>
<reference evidence="12 13" key="1">
    <citation type="submission" date="2018-06" db="EMBL/GenBank/DDBJ databases">
        <title>Genomic Encyclopedia of Type Strains, Phase IV (KMG-IV): sequencing the most valuable type-strain genomes for metagenomic binning, comparative biology and taxonomic classification.</title>
        <authorList>
            <person name="Goeker M."/>
        </authorList>
    </citation>
    <scope>NUCLEOTIDE SEQUENCE [LARGE SCALE GENOMIC DNA]</scope>
    <source>
        <strain evidence="12 13">DSM 22112</strain>
    </source>
</reference>
<keyword evidence="4 8" id="KW-0133">Cell shape</keyword>
<dbReference type="InterPro" id="IPR036565">
    <property type="entry name" value="Mur-like_cat_sf"/>
</dbReference>
<dbReference type="Gene3D" id="3.90.190.20">
    <property type="entry name" value="Mur ligase, C-terminal domain"/>
    <property type="match status" value="1"/>
</dbReference>
<dbReference type="NCBIfam" id="TIGR01085">
    <property type="entry name" value="murE"/>
    <property type="match status" value="1"/>
</dbReference>
<dbReference type="SUPFAM" id="SSF53244">
    <property type="entry name" value="MurD-like peptide ligases, peptide-binding domain"/>
    <property type="match status" value="1"/>
</dbReference>
<dbReference type="Pfam" id="PF01225">
    <property type="entry name" value="Mur_ligase"/>
    <property type="match status" value="1"/>
</dbReference>
<comment type="similarity">
    <text evidence="2">Belongs to the MurCDEF family. MurE subfamily.</text>
</comment>
<dbReference type="GO" id="GO:0009252">
    <property type="term" value="P:peptidoglycan biosynthetic process"/>
    <property type="evidence" value="ECO:0007669"/>
    <property type="project" value="UniProtKB-KW"/>
</dbReference>
<dbReference type="OrthoDB" id="1706403at2"/>
<feature type="domain" description="Mur ligase N-terminal catalytic" evidence="9">
    <location>
        <begin position="23"/>
        <end position="96"/>
    </location>
</feature>
<dbReference type="EMBL" id="QNRX01000001">
    <property type="protein sequence ID" value="RBP70174.1"/>
    <property type="molecule type" value="Genomic_DNA"/>
</dbReference>
<dbReference type="InterPro" id="IPR035911">
    <property type="entry name" value="MurE/MurF_N"/>
</dbReference>
<organism evidence="12 13">
    <name type="scientific">Alkalibaculum bacchi</name>
    <dbReference type="NCBI Taxonomy" id="645887"/>
    <lineage>
        <taxon>Bacteria</taxon>
        <taxon>Bacillati</taxon>
        <taxon>Bacillota</taxon>
        <taxon>Clostridia</taxon>
        <taxon>Eubacteriales</taxon>
        <taxon>Eubacteriaceae</taxon>
        <taxon>Alkalibaculum</taxon>
    </lineage>
</organism>
<dbReference type="InterPro" id="IPR000713">
    <property type="entry name" value="Mur_ligase_N"/>
</dbReference>
<dbReference type="AlphaFoldDB" id="A0A366II37"/>
<evidence type="ECO:0000256" key="3">
    <source>
        <dbReference type="ARBA" id="ARBA00022618"/>
    </source>
</evidence>
<dbReference type="GO" id="GO:0071555">
    <property type="term" value="P:cell wall organization"/>
    <property type="evidence" value="ECO:0007669"/>
    <property type="project" value="UniProtKB-KW"/>
</dbReference>
<evidence type="ECO:0000259" key="9">
    <source>
        <dbReference type="Pfam" id="PF01225"/>
    </source>
</evidence>
<evidence type="ECO:0000256" key="7">
    <source>
        <dbReference type="ARBA" id="ARBA00023316"/>
    </source>
</evidence>
<dbReference type="PANTHER" id="PTHR23135">
    <property type="entry name" value="MUR LIGASE FAMILY MEMBER"/>
    <property type="match status" value="1"/>
</dbReference>
<feature type="domain" description="Mur ligase central" evidence="11">
    <location>
        <begin position="108"/>
        <end position="319"/>
    </location>
</feature>
<feature type="domain" description="Mur ligase C-terminal" evidence="10">
    <location>
        <begin position="342"/>
        <end position="476"/>
    </location>
</feature>
<dbReference type="Proteomes" id="UP000253490">
    <property type="component" value="Unassembled WGS sequence"/>
</dbReference>
<accession>A0A366II37</accession>
<keyword evidence="12" id="KW-0436">Ligase</keyword>
<dbReference type="GO" id="GO:0005524">
    <property type="term" value="F:ATP binding"/>
    <property type="evidence" value="ECO:0007669"/>
    <property type="project" value="InterPro"/>
</dbReference>
<dbReference type="InterPro" id="IPR013221">
    <property type="entry name" value="Mur_ligase_cen"/>
</dbReference>
<dbReference type="SUPFAM" id="SSF53623">
    <property type="entry name" value="MurD-like peptide ligases, catalytic domain"/>
    <property type="match status" value="1"/>
</dbReference>
<dbReference type="PANTHER" id="PTHR23135:SF4">
    <property type="entry name" value="UDP-N-ACETYLMURAMOYL-L-ALANYL-D-GLUTAMATE--2,6-DIAMINOPIMELATE LIGASE MURE HOMOLOG, CHLOROPLASTIC"/>
    <property type="match status" value="1"/>
</dbReference>
<evidence type="ECO:0000259" key="10">
    <source>
        <dbReference type="Pfam" id="PF02875"/>
    </source>
</evidence>
<evidence type="ECO:0000256" key="2">
    <source>
        <dbReference type="ARBA" id="ARBA00005898"/>
    </source>
</evidence>
<dbReference type="Pfam" id="PF08245">
    <property type="entry name" value="Mur_ligase_M"/>
    <property type="match status" value="1"/>
</dbReference>
<comment type="pathway">
    <text evidence="1 8">Cell wall biogenesis; peptidoglycan biosynthesis.</text>
</comment>
<sequence>MKKLLKLIESIPVLESKNVKDTEIHNIAYHSGKVEPGDLFVCIKGFETDGHKYASQAVDKGACALIVEDYQENLDVPQFKVENSRKALASLGAVFYDYPSKKMKMIGITATNGKTSTSFMTNAILEAHGLKTGLIGTVMVKYGNYMEPSILTTPESLDLQSHFARMVEENITYNTMEVSSSALAFDRVYDVDFDIVTLNNISREHIDLHGSFEEYFETKSSLIRDAKPHQWAILNLDDTYSASLVEQTKAQVLTFGIKNTEAILACSNLDLTTGRGRFTVKIQRPFTVGNTSYAPQEFDIALSVPGYHSVYNSMVAVAVGLLCEIPISTIVRGLNSFVGVERRFQFIFEDDFKIVDDHFANPGNINVTLETLNFMDYNRLHMIYAIRGSRGVTTNRENAETIVNWASKLGLTEIIATLSQSHVSKKDVVTPEELDVFLEVMKKANIKVNLHSELPEAISCGLKKAEQGDVLMLAGSQGMDYGAQIALEQLYKERPYLDKDVLFRPLESRVAGIV</sequence>
<evidence type="ECO:0000256" key="1">
    <source>
        <dbReference type="ARBA" id="ARBA00004752"/>
    </source>
</evidence>
<dbReference type="GO" id="GO:0051301">
    <property type="term" value="P:cell division"/>
    <property type="evidence" value="ECO:0007669"/>
    <property type="project" value="UniProtKB-KW"/>
</dbReference>
<evidence type="ECO:0000313" key="12">
    <source>
        <dbReference type="EMBL" id="RBP70174.1"/>
    </source>
</evidence>
<keyword evidence="13" id="KW-1185">Reference proteome</keyword>
<dbReference type="GO" id="GO:0005737">
    <property type="term" value="C:cytoplasm"/>
    <property type="evidence" value="ECO:0007669"/>
    <property type="project" value="UniProtKB-SubCell"/>
</dbReference>
<evidence type="ECO:0000256" key="4">
    <source>
        <dbReference type="ARBA" id="ARBA00022960"/>
    </source>
</evidence>
<evidence type="ECO:0000256" key="8">
    <source>
        <dbReference type="RuleBase" id="RU004135"/>
    </source>
</evidence>
<dbReference type="SUPFAM" id="SSF63418">
    <property type="entry name" value="MurE/MurF N-terminal domain"/>
    <property type="match status" value="1"/>
</dbReference>
<evidence type="ECO:0000256" key="5">
    <source>
        <dbReference type="ARBA" id="ARBA00022984"/>
    </source>
</evidence>
<dbReference type="RefSeq" id="WP_113919382.1">
    <property type="nucleotide sequence ID" value="NZ_QNRX01000001.1"/>
</dbReference>
<dbReference type="InterPro" id="IPR004101">
    <property type="entry name" value="Mur_ligase_C"/>
</dbReference>
<evidence type="ECO:0000313" key="13">
    <source>
        <dbReference type="Proteomes" id="UP000253490"/>
    </source>
</evidence>
<keyword evidence="6 8" id="KW-0131">Cell cycle</keyword>